<keyword evidence="2" id="KW-1185">Reference proteome</keyword>
<protein>
    <submittedName>
        <fullName evidence="1">Uncharacterized protein</fullName>
    </submittedName>
</protein>
<dbReference type="HOGENOM" id="CLU_3098341_0_0_5"/>
<dbReference type="KEGG" id="ehh:EHF_0890"/>
<dbReference type="Proteomes" id="UP000023762">
    <property type="component" value="Chromosome"/>
</dbReference>
<organism evidence="1 2">
    <name type="scientific">Ehrlichia japonica</name>
    <dbReference type="NCBI Taxonomy" id="391036"/>
    <lineage>
        <taxon>Bacteria</taxon>
        <taxon>Pseudomonadati</taxon>
        <taxon>Pseudomonadota</taxon>
        <taxon>Alphaproteobacteria</taxon>
        <taxon>Rickettsiales</taxon>
        <taxon>Anaplasmataceae</taxon>
        <taxon>Ehrlichia</taxon>
    </lineage>
</organism>
<dbReference type="AlphaFoldDB" id="X5H034"/>
<accession>X5H034</accession>
<proteinExistence type="predicted"/>
<gene>
    <name evidence="1" type="ORF">EHF_0890</name>
</gene>
<name>X5H034_9RICK</name>
<reference evidence="1 2" key="1">
    <citation type="submission" date="2014-03" db="EMBL/GenBank/DDBJ databases">
        <title>Sequencing and Comparison of Genomes and Transcriptome Profiles of Human Ehrlichiosis Agents.</title>
        <authorList>
            <person name="Lin M."/>
            <person name="Daugherty S.C."/>
            <person name="Nagaraj S."/>
            <person name="Cheng Z."/>
            <person name="Xiong Q."/>
            <person name="Lin F.-Y."/>
            <person name="Sengamalay N."/>
            <person name="Ott S."/>
            <person name="Godinez A."/>
            <person name="Tallon L.J."/>
            <person name="Sadzewicz L."/>
            <person name="Fraser C.M."/>
            <person name="Dunning Hotopp J.C."/>
            <person name="Rikihisa Y."/>
        </authorList>
    </citation>
    <scope>NUCLEOTIDE SEQUENCE [LARGE SCALE GENOMIC DNA]</scope>
    <source>
        <strain evidence="1 2">HF</strain>
    </source>
</reference>
<evidence type="ECO:0000313" key="1">
    <source>
        <dbReference type="EMBL" id="AHX04169.1"/>
    </source>
</evidence>
<dbReference type="EMBL" id="CP007474">
    <property type="protein sequence ID" value="AHX04169.1"/>
    <property type="molecule type" value="Genomic_DNA"/>
</dbReference>
<dbReference type="STRING" id="391036.EHF_0890"/>
<evidence type="ECO:0000313" key="2">
    <source>
        <dbReference type="Proteomes" id="UP000023762"/>
    </source>
</evidence>
<sequence length="51" mass="5497">MKLEDDPVVNIESKLPCALPNPPKLSDSGGCNNIKITNKNTNTNCITVKTI</sequence>